<protein>
    <submittedName>
        <fullName evidence="1">Uncharacterized protein</fullName>
    </submittedName>
</protein>
<comment type="caution">
    <text evidence="1">The sequence shown here is derived from an EMBL/GenBank/DDBJ whole genome shotgun (WGS) entry which is preliminary data.</text>
</comment>
<proteinExistence type="predicted"/>
<reference evidence="1 2" key="1">
    <citation type="journal article" date="2019" name="Sci. Rep.">
        <title>Orb-weaving spider Araneus ventricosus genome elucidates the spidroin gene catalogue.</title>
        <authorList>
            <person name="Kono N."/>
            <person name="Nakamura H."/>
            <person name="Ohtoshi R."/>
            <person name="Moran D.A.P."/>
            <person name="Shinohara A."/>
            <person name="Yoshida Y."/>
            <person name="Fujiwara M."/>
            <person name="Mori M."/>
            <person name="Tomita M."/>
            <person name="Arakawa K."/>
        </authorList>
    </citation>
    <scope>NUCLEOTIDE SEQUENCE [LARGE SCALE GENOMIC DNA]</scope>
</reference>
<organism evidence="1 2">
    <name type="scientific">Araneus ventricosus</name>
    <name type="common">Orbweaver spider</name>
    <name type="synonym">Epeira ventricosa</name>
    <dbReference type="NCBI Taxonomy" id="182803"/>
    <lineage>
        <taxon>Eukaryota</taxon>
        <taxon>Metazoa</taxon>
        <taxon>Ecdysozoa</taxon>
        <taxon>Arthropoda</taxon>
        <taxon>Chelicerata</taxon>
        <taxon>Arachnida</taxon>
        <taxon>Araneae</taxon>
        <taxon>Araneomorphae</taxon>
        <taxon>Entelegynae</taxon>
        <taxon>Araneoidea</taxon>
        <taxon>Araneidae</taxon>
        <taxon>Araneus</taxon>
    </lineage>
</organism>
<name>A0A4Y2EHE4_ARAVE</name>
<dbReference type="AlphaFoldDB" id="A0A4Y2EHE4"/>
<gene>
    <name evidence="1" type="ORF">AVEN_181310_1</name>
</gene>
<accession>A0A4Y2EHE4</accession>
<sequence length="141" mass="15844">MTHSLITKSPKPLGLETRNLAGGCFLGTLWVCKSYSTVSNDAIQILCSCPPLDIKISVETGISVKLKSIKTDLYVEGKLNFECVEERRPWEMTQIEWVCMSRKTLNGRIEYLLMGLDRTKEWVVSLCIIQTDLGSALKSLD</sequence>
<dbReference type="EMBL" id="BGPR01000606">
    <property type="protein sequence ID" value="GBM28237.1"/>
    <property type="molecule type" value="Genomic_DNA"/>
</dbReference>
<dbReference type="Proteomes" id="UP000499080">
    <property type="component" value="Unassembled WGS sequence"/>
</dbReference>
<keyword evidence="2" id="KW-1185">Reference proteome</keyword>
<evidence type="ECO:0000313" key="1">
    <source>
        <dbReference type="EMBL" id="GBM28237.1"/>
    </source>
</evidence>
<evidence type="ECO:0000313" key="2">
    <source>
        <dbReference type="Proteomes" id="UP000499080"/>
    </source>
</evidence>
<dbReference type="OrthoDB" id="6784028at2759"/>